<feature type="domain" description="UvrD-like helicase ATP-binding" evidence="7">
    <location>
        <begin position="209"/>
        <end position="600"/>
    </location>
</feature>
<dbReference type="InterPro" id="IPR027785">
    <property type="entry name" value="UvrD-like_helicase_C"/>
</dbReference>
<dbReference type="SUPFAM" id="SSF52540">
    <property type="entry name" value="P-loop containing nucleoside triphosphate hydrolases"/>
    <property type="match status" value="1"/>
</dbReference>
<proteinExistence type="predicted"/>
<keyword evidence="1 5" id="KW-0547">Nucleotide-binding</keyword>
<dbReference type="GO" id="GO:0003677">
    <property type="term" value="F:DNA binding"/>
    <property type="evidence" value="ECO:0007669"/>
    <property type="project" value="InterPro"/>
</dbReference>
<dbReference type="RefSeq" id="WP_286136699.1">
    <property type="nucleotide sequence ID" value="NZ_BRPL01000002.1"/>
</dbReference>
<evidence type="ECO:0000313" key="8">
    <source>
        <dbReference type="EMBL" id="GLB47240.1"/>
    </source>
</evidence>
<keyword evidence="4 5" id="KW-0067">ATP-binding</keyword>
<dbReference type="GO" id="GO:0005524">
    <property type="term" value="F:ATP binding"/>
    <property type="evidence" value="ECO:0007669"/>
    <property type="project" value="UniProtKB-UniRule"/>
</dbReference>
<dbReference type="Pfam" id="PF13538">
    <property type="entry name" value="UvrD_C_2"/>
    <property type="match status" value="1"/>
</dbReference>
<evidence type="ECO:0000256" key="5">
    <source>
        <dbReference type="PROSITE-ProRule" id="PRU00560"/>
    </source>
</evidence>
<dbReference type="PANTHER" id="PTHR11070:SF17">
    <property type="entry name" value="DNA HELICASE IV"/>
    <property type="match status" value="1"/>
</dbReference>
<feature type="coiled-coil region" evidence="6">
    <location>
        <begin position="3"/>
        <end position="44"/>
    </location>
</feature>
<sequence>MDANSYQAEQQRVNRIIDQLNNKINKTKRDYQKANQELKNVQQNYVSNTSINLSETDDLMESRAEIQQQRALASRDIESASIIKKQLNTYQTLKKSPYFGRIDIQDADEDTPEKLYIGTASLIDNDQHFLIFDWRAPIASVYYNGVLGQVAYDTPAGHQSTNLKRKRQFLIRNGKIDNMFDTNETVGDKMLQYELGQKNDQVMHNIVSTIQKKQNTIIRDTDHDLLVVQGAAGSGKTSAILQRIAFLMYHSRDSLNVSQIVLFSPNRLFSHYISDVLPSLGEKNMRQVTLSEFLSYRFEGLDVQNVFDRYETENKLSDDEIAVRNFKNGLDFMKQIKNYCSNLTSDQLAFNNILFDGRIFFSKNEIHNIYRQLPMAMMPADKFLKTKNALIKLLKRRIKIEAKKDWAAKEVDSLSSTQVEQILLKAHRKFLSEDDERSFVTNKLVKERLRIVYDAIYNDDFFDPYVQYLRFLKNGVNLPKNITESAWKVANHKFNQKLELHQLLLDDAVPLLYLRNIMCGDGINHDIKYLFVDEMQDYSIAQLLYLKFAFPNAKLNLIGDSEQALFKNVENPQTALNKLKRAFNSSHAKLITLNRSYRSTYPITTFAKSLLPDGKNIQAFHRPGNVPKIIIRPNSNSAIKTLIEQINKMLKHQETVAIITKNLSETKMVYSYIRPQMKATILSNTDRSLPKGVLILPVYLAKGLEFDGVIAWDVSENNYNQSQLLGILYTIATRAMHELTLLSVGPVSSLITHSHINSHEIKIDRKLNEK</sequence>
<dbReference type="InterPro" id="IPR027417">
    <property type="entry name" value="P-loop_NTPase"/>
</dbReference>
<name>A0A9W6ESX4_9LACO</name>
<reference evidence="8" key="2">
    <citation type="journal article" date="2023" name="PLoS ONE">
        <title>Philodulcilactobacillus myokoensis gen. nov., sp. nov., a fructophilic, acidophilic, and agar-phobic lactic acid bacterium isolated from fermented vegetable extracts.</title>
        <authorList>
            <person name="Kouya T."/>
            <person name="Ishiyama Y."/>
            <person name="Ohashi S."/>
            <person name="Kumakubo R."/>
            <person name="Yamazaki T."/>
            <person name="Otaki T."/>
        </authorList>
    </citation>
    <scope>NUCLEOTIDE SEQUENCE</scope>
    <source>
        <strain evidence="8">WR16-4</strain>
    </source>
</reference>
<dbReference type="InterPro" id="IPR014016">
    <property type="entry name" value="UvrD-like_ATP-bd"/>
</dbReference>
<evidence type="ECO:0000256" key="3">
    <source>
        <dbReference type="ARBA" id="ARBA00022806"/>
    </source>
</evidence>
<dbReference type="GO" id="GO:0005829">
    <property type="term" value="C:cytosol"/>
    <property type="evidence" value="ECO:0007669"/>
    <property type="project" value="TreeGrafter"/>
</dbReference>
<dbReference type="PANTHER" id="PTHR11070">
    <property type="entry name" value="UVRD / RECB / PCRA DNA HELICASE FAMILY MEMBER"/>
    <property type="match status" value="1"/>
</dbReference>
<dbReference type="Proteomes" id="UP001144204">
    <property type="component" value="Unassembled WGS sequence"/>
</dbReference>
<reference evidence="8" key="1">
    <citation type="submission" date="2022-07" db="EMBL/GenBank/DDBJ databases">
        <authorList>
            <person name="Kouya T."/>
            <person name="Ishiyama Y."/>
        </authorList>
    </citation>
    <scope>NUCLEOTIDE SEQUENCE</scope>
    <source>
        <strain evidence="8">WR16-4</strain>
    </source>
</reference>
<dbReference type="GO" id="GO:0000725">
    <property type="term" value="P:recombinational repair"/>
    <property type="evidence" value="ECO:0007669"/>
    <property type="project" value="TreeGrafter"/>
</dbReference>
<evidence type="ECO:0000256" key="6">
    <source>
        <dbReference type="SAM" id="Coils"/>
    </source>
</evidence>
<dbReference type="GO" id="GO:0043138">
    <property type="term" value="F:3'-5' DNA helicase activity"/>
    <property type="evidence" value="ECO:0007669"/>
    <property type="project" value="TreeGrafter"/>
</dbReference>
<keyword evidence="2 5" id="KW-0378">Hydrolase</keyword>
<keyword evidence="3 5" id="KW-0347">Helicase</keyword>
<dbReference type="Gene3D" id="3.40.50.300">
    <property type="entry name" value="P-loop containing nucleotide triphosphate hydrolases"/>
    <property type="match status" value="3"/>
</dbReference>
<organism evidence="8 9">
    <name type="scientific">Philodulcilactobacillus myokoensis</name>
    <dbReference type="NCBI Taxonomy" id="2929573"/>
    <lineage>
        <taxon>Bacteria</taxon>
        <taxon>Bacillati</taxon>
        <taxon>Bacillota</taxon>
        <taxon>Bacilli</taxon>
        <taxon>Lactobacillales</taxon>
        <taxon>Lactobacillaceae</taxon>
        <taxon>Philodulcilactobacillus</taxon>
    </lineage>
</organism>
<dbReference type="NCBIfam" id="NF041464">
    <property type="entry name" value="HelD_BACSU"/>
    <property type="match status" value="1"/>
</dbReference>
<dbReference type="InterPro" id="IPR000212">
    <property type="entry name" value="DNA_helicase_UvrD/REP"/>
</dbReference>
<feature type="binding site" evidence="5">
    <location>
        <begin position="230"/>
        <end position="237"/>
    </location>
    <ligand>
        <name>ATP</name>
        <dbReference type="ChEBI" id="CHEBI:30616"/>
    </ligand>
</feature>
<evidence type="ECO:0000259" key="7">
    <source>
        <dbReference type="PROSITE" id="PS51198"/>
    </source>
</evidence>
<evidence type="ECO:0000256" key="2">
    <source>
        <dbReference type="ARBA" id="ARBA00022801"/>
    </source>
</evidence>
<dbReference type="GO" id="GO:0016787">
    <property type="term" value="F:hydrolase activity"/>
    <property type="evidence" value="ECO:0007669"/>
    <property type="project" value="UniProtKB-UniRule"/>
</dbReference>
<dbReference type="PROSITE" id="PS51198">
    <property type="entry name" value="UVRD_HELICASE_ATP_BIND"/>
    <property type="match status" value="1"/>
</dbReference>
<dbReference type="AlphaFoldDB" id="A0A9W6ESX4"/>
<protein>
    <submittedName>
        <fullName evidence="8">DNA helicase</fullName>
    </submittedName>
</protein>
<dbReference type="EMBL" id="BRPL01000002">
    <property type="protein sequence ID" value="GLB47240.1"/>
    <property type="molecule type" value="Genomic_DNA"/>
</dbReference>
<dbReference type="Gene3D" id="1.10.10.160">
    <property type="match status" value="1"/>
</dbReference>
<dbReference type="InterPro" id="IPR048228">
    <property type="entry name" value="HelD_bacillota"/>
</dbReference>
<accession>A0A9W6ESX4</accession>
<dbReference type="InterPro" id="IPR013986">
    <property type="entry name" value="DExx_box_DNA_helicase_dom_sf"/>
</dbReference>
<evidence type="ECO:0000256" key="1">
    <source>
        <dbReference type="ARBA" id="ARBA00022741"/>
    </source>
</evidence>
<keyword evidence="9" id="KW-1185">Reference proteome</keyword>
<dbReference type="Pfam" id="PF00580">
    <property type="entry name" value="UvrD-helicase"/>
    <property type="match status" value="1"/>
</dbReference>
<gene>
    <name evidence="8" type="ORF">WR164_12190</name>
</gene>
<keyword evidence="6" id="KW-0175">Coiled coil</keyword>
<comment type="caution">
    <text evidence="8">The sequence shown here is derived from an EMBL/GenBank/DDBJ whole genome shotgun (WGS) entry which is preliminary data.</text>
</comment>
<evidence type="ECO:0000313" key="9">
    <source>
        <dbReference type="Proteomes" id="UP001144204"/>
    </source>
</evidence>
<evidence type="ECO:0000256" key="4">
    <source>
        <dbReference type="ARBA" id="ARBA00022840"/>
    </source>
</evidence>